<protein>
    <recommendedName>
        <fullName evidence="4">GS catalytic domain-containing protein</fullName>
    </recommendedName>
</protein>
<gene>
    <name evidence="5" type="ORF">S01H1_48236</name>
</gene>
<organism evidence="5">
    <name type="scientific">marine sediment metagenome</name>
    <dbReference type="NCBI Taxonomy" id="412755"/>
    <lineage>
        <taxon>unclassified sequences</taxon>
        <taxon>metagenomes</taxon>
        <taxon>ecological metagenomes</taxon>
    </lineage>
</organism>
<feature type="non-terminal residue" evidence="5">
    <location>
        <position position="1"/>
    </location>
</feature>
<comment type="cofactor">
    <cofactor evidence="1">
        <name>Mg(2+)</name>
        <dbReference type="ChEBI" id="CHEBI:18420"/>
    </cofactor>
</comment>
<sequence>FDYATVDVGTRLRKKTVTALETLGIPVECSHHEVAPSQHEIDLQYQEALTMADYSMIYRLVVKELALNEKLYATFMPKPVFGENGSGMHCHQSLFQGERNVFFSPDDDYHLSEIARHYVAGLLHHVREFCLVTNQWVNSYKRLVVGYEAPVYISWGRRNRSSLVRVPMYQVGKEKATRVELRSPDPACNPYLAFAVMLAAGMKGVEEKYPLPEVVEENIFTMSEKQRRRKKIKSLPESLRVATEEFSKNELMRQTLGDHVFE</sequence>
<dbReference type="AlphaFoldDB" id="X0W9B8"/>
<dbReference type="PANTHER" id="PTHR43785">
    <property type="entry name" value="GAMMA-GLUTAMYLPUTRESCINE SYNTHETASE"/>
    <property type="match status" value="1"/>
</dbReference>
<keyword evidence="2" id="KW-0436">Ligase</keyword>
<dbReference type="SUPFAM" id="SSF55931">
    <property type="entry name" value="Glutamine synthetase/guanido kinase"/>
    <property type="match status" value="1"/>
</dbReference>
<evidence type="ECO:0000259" key="4">
    <source>
        <dbReference type="PROSITE" id="PS51987"/>
    </source>
</evidence>
<dbReference type="PROSITE" id="PS00181">
    <property type="entry name" value="GLNA_ATP"/>
    <property type="match status" value="1"/>
</dbReference>
<dbReference type="Pfam" id="PF00120">
    <property type="entry name" value="Gln-synt_C"/>
    <property type="match status" value="1"/>
</dbReference>
<comment type="caution">
    <text evidence="5">The sequence shown here is derived from an EMBL/GenBank/DDBJ whole genome shotgun (WGS) entry which is preliminary data.</text>
</comment>
<evidence type="ECO:0000313" key="5">
    <source>
        <dbReference type="EMBL" id="GAG27230.1"/>
    </source>
</evidence>
<dbReference type="InterPro" id="IPR008146">
    <property type="entry name" value="Gln_synth_cat_dom"/>
</dbReference>
<dbReference type="PANTHER" id="PTHR43785:SF12">
    <property type="entry name" value="TYPE-1 GLUTAMINE SYNTHETASE 2"/>
    <property type="match status" value="1"/>
</dbReference>
<feature type="non-terminal residue" evidence="5">
    <location>
        <position position="262"/>
    </location>
</feature>
<dbReference type="Gene3D" id="3.30.590.10">
    <property type="entry name" value="Glutamine synthetase/guanido kinase, catalytic domain"/>
    <property type="match status" value="1"/>
</dbReference>
<accession>X0W9B8</accession>
<dbReference type="InterPro" id="IPR014746">
    <property type="entry name" value="Gln_synth/guanido_kin_cat_dom"/>
</dbReference>
<evidence type="ECO:0000256" key="3">
    <source>
        <dbReference type="ARBA" id="ARBA00022842"/>
    </source>
</evidence>
<proteinExistence type="predicted"/>
<evidence type="ECO:0000256" key="1">
    <source>
        <dbReference type="ARBA" id="ARBA00001946"/>
    </source>
</evidence>
<dbReference type="GO" id="GO:0006542">
    <property type="term" value="P:glutamine biosynthetic process"/>
    <property type="evidence" value="ECO:0007669"/>
    <property type="project" value="TreeGrafter"/>
</dbReference>
<reference evidence="5" key="1">
    <citation type="journal article" date="2014" name="Front. Microbiol.">
        <title>High frequency of phylogenetically diverse reductive dehalogenase-homologous genes in deep subseafloor sedimentary metagenomes.</title>
        <authorList>
            <person name="Kawai M."/>
            <person name="Futagami T."/>
            <person name="Toyoda A."/>
            <person name="Takaki Y."/>
            <person name="Nishi S."/>
            <person name="Hori S."/>
            <person name="Arai W."/>
            <person name="Tsubouchi T."/>
            <person name="Morono Y."/>
            <person name="Uchiyama I."/>
            <person name="Ito T."/>
            <person name="Fujiyama A."/>
            <person name="Inagaki F."/>
            <person name="Takami H."/>
        </authorList>
    </citation>
    <scope>NUCLEOTIDE SEQUENCE</scope>
    <source>
        <strain evidence="5">Expedition CK06-06</strain>
    </source>
</reference>
<name>X0W9B8_9ZZZZ</name>
<dbReference type="PROSITE" id="PS51987">
    <property type="entry name" value="GS_CATALYTIC"/>
    <property type="match status" value="1"/>
</dbReference>
<keyword evidence="3" id="KW-0460">Magnesium</keyword>
<dbReference type="SMART" id="SM01230">
    <property type="entry name" value="Gln-synt_C"/>
    <property type="match status" value="1"/>
</dbReference>
<dbReference type="GO" id="GO:0004356">
    <property type="term" value="F:glutamine synthetase activity"/>
    <property type="evidence" value="ECO:0007669"/>
    <property type="project" value="InterPro"/>
</dbReference>
<dbReference type="InterPro" id="IPR027303">
    <property type="entry name" value="Gln_synth_gly_rich_site"/>
</dbReference>
<dbReference type="EMBL" id="BARS01030969">
    <property type="protein sequence ID" value="GAG27230.1"/>
    <property type="molecule type" value="Genomic_DNA"/>
</dbReference>
<evidence type="ECO:0000256" key="2">
    <source>
        <dbReference type="ARBA" id="ARBA00022598"/>
    </source>
</evidence>
<feature type="domain" description="GS catalytic" evidence="4">
    <location>
        <begin position="1"/>
        <end position="262"/>
    </location>
</feature>